<dbReference type="STRING" id="630515.SAMN04489812_5347"/>
<proteinExistence type="predicted"/>
<dbReference type="GO" id="GO:0008081">
    <property type="term" value="F:phosphoric diester hydrolase activity"/>
    <property type="evidence" value="ECO:0007669"/>
    <property type="project" value="InterPro"/>
</dbReference>
<dbReference type="InterPro" id="IPR017946">
    <property type="entry name" value="PLC-like_Pdiesterase_TIM-brl"/>
</dbReference>
<dbReference type="PANTHER" id="PTHR46211:SF1">
    <property type="entry name" value="GLYCEROPHOSPHODIESTER PHOSPHODIESTERASE, CYTOPLASMIC"/>
    <property type="match status" value="1"/>
</dbReference>
<accession>A0A1H1ZQ15</accession>
<feature type="domain" description="GP-PDE" evidence="1">
    <location>
        <begin position="1"/>
        <end position="223"/>
    </location>
</feature>
<dbReference type="AlphaFoldDB" id="A0A1H1ZQ15"/>
<dbReference type="CDD" id="cd08556">
    <property type="entry name" value="GDPD"/>
    <property type="match status" value="1"/>
</dbReference>
<dbReference type="OrthoDB" id="9758957at2"/>
<evidence type="ECO:0000259" key="1">
    <source>
        <dbReference type="PROSITE" id="PS51704"/>
    </source>
</evidence>
<dbReference type="SUPFAM" id="SSF51695">
    <property type="entry name" value="PLC-like phosphodiesterases"/>
    <property type="match status" value="1"/>
</dbReference>
<dbReference type="InterPro" id="IPR030395">
    <property type="entry name" value="GP_PDE_dom"/>
</dbReference>
<dbReference type="EMBL" id="LT629772">
    <property type="protein sequence ID" value="SDT35346.1"/>
    <property type="molecule type" value="Genomic_DNA"/>
</dbReference>
<sequence length="231" mass="24725">MTGHRGAMAHAPENTALSLVTAEQLGVDEIEFDVRLSADGVPVISHDDDLARVLGASPAPRVSTTAWCDLQRLRLPRGQRLLTLPEVLELTQSDLQIEVKAPTAPALVAEVLAEYPDDQQRCLLTSFQVPILAELQQLLPQIPRGVIANSYDDALRVSAHDVGASAVMSGWKGLTPAVVDRLHDEDIQVAGWPVRNADDAALAVELGVDMITADAPGEAREWLDNALAAPA</sequence>
<protein>
    <submittedName>
        <fullName evidence="2">Glycerophosphoryl diester phosphodiesterase</fullName>
    </submittedName>
</protein>
<organism evidence="2 3">
    <name type="scientific">Microlunatus soli</name>
    <dbReference type="NCBI Taxonomy" id="630515"/>
    <lineage>
        <taxon>Bacteria</taxon>
        <taxon>Bacillati</taxon>
        <taxon>Actinomycetota</taxon>
        <taxon>Actinomycetes</taxon>
        <taxon>Propionibacteriales</taxon>
        <taxon>Propionibacteriaceae</taxon>
        <taxon>Microlunatus</taxon>
    </lineage>
</organism>
<dbReference type="PROSITE" id="PS51704">
    <property type="entry name" value="GP_PDE"/>
    <property type="match status" value="1"/>
</dbReference>
<gene>
    <name evidence="2" type="ORF">SAMN04489812_5347</name>
</gene>
<evidence type="ECO:0000313" key="2">
    <source>
        <dbReference type="EMBL" id="SDT35346.1"/>
    </source>
</evidence>
<dbReference type="Pfam" id="PF03009">
    <property type="entry name" value="GDPD"/>
    <property type="match status" value="1"/>
</dbReference>
<dbReference type="PANTHER" id="PTHR46211">
    <property type="entry name" value="GLYCEROPHOSPHORYL DIESTER PHOSPHODIESTERASE"/>
    <property type="match status" value="1"/>
</dbReference>
<evidence type="ECO:0000313" key="3">
    <source>
        <dbReference type="Proteomes" id="UP000199103"/>
    </source>
</evidence>
<dbReference type="Gene3D" id="3.20.20.190">
    <property type="entry name" value="Phosphatidylinositol (PI) phosphodiesterase"/>
    <property type="match status" value="1"/>
</dbReference>
<dbReference type="GO" id="GO:0006629">
    <property type="term" value="P:lipid metabolic process"/>
    <property type="evidence" value="ECO:0007669"/>
    <property type="project" value="InterPro"/>
</dbReference>
<dbReference type="Proteomes" id="UP000199103">
    <property type="component" value="Chromosome I"/>
</dbReference>
<name>A0A1H1ZQ15_9ACTN</name>
<dbReference type="RefSeq" id="WP_157683736.1">
    <property type="nucleotide sequence ID" value="NZ_LT629772.1"/>
</dbReference>
<reference evidence="2 3" key="1">
    <citation type="submission" date="2016-10" db="EMBL/GenBank/DDBJ databases">
        <authorList>
            <person name="de Groot N.N."/>
        </authorList>
    </citation>
    <scope>NUCLEOTIDE SEQUENCE [LARGE SCALE GENOMIC DNA]</scope>
    <source>
        <strain evidence="2 3">DSM 21800</strain>
    </source>
</reference>
<keyword evidence="3" id="KW-1185">Reference proteome</keyword>